<protein>
    <recommendedName>
        <fullName evidence="4">histidine kinase</fullName>
        <ecNumber evidence="4">2.7.13.3</ecNumber>
    </recommendedName>
</protein>
<comment type="subcellular location">
    <subcellularLocation>
        <location evidence="2">Membrane</location>
        <topology evidence="2">Multi-pass membrane protein</topology>
    </subcellularLocation>
</comment>
<dbReference type="Pfam" id="PF01036">
    <property type="entry name" value="Bac_rhodopsin"/>
    <property type="match status" value="1"/>
</dbReference>
<evidence type="ECO:0000256" key="8">
    <source>
        <dbReference type="ARBA" id="ARBA00022777"/>
    </source>
</evidence>
<dbReference type="GO" id="GO:0016301">
    <property type="term" value="F:kinase activity"/>
    <property type="evidence" value="ECO:0007669"/>
    <property type="project" value="UniProtKB-KW"/>
</dbReference>
<dbReference type="EC" id="2.7.13.3" evidence="4"/>
<dbReference type="Proteomes" id="UP001363151">
    <property type="component" value="Unassembled WGS sequence"/>
</dbReference>
<keyword evidence="6" id="KW-0808">Transferase</keyword>
<evidence type="ECO:0000256" key="3">
    <source>
        <dbReference type="ARBA" id="ARBA00008130"/>
    </source>
</evidence>
<evidence type="ECO:0000313" key="14">
    <source>
        <dbReference type="EMBL" id="KAK7233734.1"/>
    </source>
</evidence>
<proteinExistence type="inferred from homology"/>
<feature type="transmembrane region" description="Helical" evidence="12">
    <location>
        <begin position="311"/>
        <end position="330"/>
    </location>
</feature>
<evidence type="ECO:0000259" key="13">
    <source>
        <dbReference type="PROSITE" id="PS50109"/>
    </source>
</evidence>
<dbReference type="PROSITE" id="PS50109">
    <property type="entry name" value="HIS_KIN"/>
    <property type="match status" value="1"/>
</dbReference>
<keyword evidence="9 12" id="KW-1133">Transmembrane helix</keyword>
<evidence type="ECO:0000256" key="6">
    <source>
        <dbReference type="ARBA" id="ARBA00022679"/>
    </source>
</evidence>
<keyword evidence="15" id="KW-1185">Reference proteome</keyword>
<dbReference type="SUPFAM" id="SSF55874">
    <property type="entry name" value="ATPase domain of HSP90 chaperone/DNA topoisomerase II/histidine kinase"/>
    <property type="match status" value="1"/>
</dbReference>
<dbReference type="Gene3D" id="3.40.50.2300">
    <property type="match status" value="1"/>
</dbReference>
<dbReference type="SUPFAM" id="SSF81321">
    <property type="entry name" value="Family A G protein-coupled receptor-like"/>
    <property type="match status" value="1"/>
</dbReference>
<dbReference type="Pfam" id="PF02518">
    <property type="entry name" value="HATPase_c"/>
    <property type="match status" value="1"/>
</dbReference>
<dbReference type="InterPro" id="IPR036890">
    <property type="entry name" value="HATPase_C_sf"/>
</dbReference>
<feature type="region of interest" description="Disordered" evidence="11">
    <location>
        <begin position="1269"/>
        <end position="1326"/>
    </location>
</feature>
<keyword evidence="8 14" id="KW-0418">Kinase</keyword>
<organism evidence="14 15">
    <name type="scientific">Aureococcus anophagefferens</name>
    <name type="common">Harmful bloom alga</name>
    <dbReference type="NCBI Taxonomy" id="44056"/>
    <lineage>
        <taxon>Eukaryota</taxon>
        <taxon>Sar</taxon>
        <taxon>Stramenopiles</taxon>
        <taxon>Ochrophyta</taxon>
        <taxon>Pelagophyceae</taxon>
        <taxon>Pelagomonadales</taxon>
        <taxon>Pelagomonadaceae</taxon>
        <taxon>Aureococcus</taxon>
    </lineage>
</organism>
<evidence type="ECO:0000313" key="15">
    <source>
        <dbReference type="Proteomes" id="UP001363151"/>
    </source>
</evidence>
<comment type="caution">
    <text evidence="14">The sequence shown here is derived from an EMBL/GenBank/DDBJ whole genome shotgun (WGS) entry which is preliminary data.</text>
</comment>
<evidence type="ECO:0000256" key="2">
    <source>
        <dbReference type="ARBA" id="ARBA00004141"/>
    </source>
</evidence>
<keyword evidence="7 12" id="KW-0812">Transmembrane</keyword>
<feature type="region of interest" description="Disordered" evidence="11">
    <location>
        <begin position="1"/>
        <end position="28"/>
    </location>
</feature>
<keyword evidence="5" id="KW-0597">Phosphoprotein</keyword>
<gene>
    <name evidence="14" type="ORF">SO694_00101037</name>
</gene>
<evidence type="ECO:0000256" key="7">
    <source>
        <dbReference type="ARBA" id="ARBA00022692"/>
    </source>
</evidence>
<feature type="region of interest" description="Disordered" evidence="11">
    <location>
        <begin position="1027"/>
        <end position="1053"/>
    </location>
</feature>
<dbReference type="InterPro" id="IPR011006">
    <property type="entry name" value="CheY-like_superfamily"/>
</dbReference>
<feature type="compositionally biased region" description="Low complexity" evidence="11">
    <location>
        <begin position="1286"/>
        <end position="1296"/>
    </location>
</feature>
<feature type="transmembrane region" description="Helical" evidence="12">
    <location>
        <begin position="75"/>
        <end position="94"/>
    </location>
</feature>
<dbReference type="SMART" id="SM00387">
    <property type="entry name" value="HATPase_c"/>
    <property type="match status" value="1"/>
</dbReference>
<dbReference type="SMART" id="SM00388">
    <property type="entry name" value="HisKA"/>
    <property type="match status" value="1"/>
</dbReference>
<feature type="compositionally biased region" description="Low complexity" evidence="11">
    <location>
        <begin position="1269"/>
        <end position="1278"/>
    </location>
</feature>
<dbReference type="InterPro" id="IPR004358">
    <property type="entry name" value="Sig_transdc_His_kin-like_C"/>
</dbReference>
<dbReference type="SMART" id="SM01021">
    <property type="entry name" value="Bac_rhodopsin"/>
    <property type="match status" value="1"/>
</dbReference>
<feature type="transmembrane region" description="Helical" evidence="12">
    <location>
        <begin position="249"/>
        <end position="273"/>
    </location>
</feature>
<dbReference type="EMBL" id="JBBJCI010000356">
    <property type="protein sequence ID" value="KAK7233734.1"/>
    <property type="molecule type" value="Genomic_DNA"/>
</dbReference>
<evidence type="ECO:0000256" key="1">
    <source>
        <dbReference type="ARBA" id="ARBA00000085"/>
    </source>
</evidence>
<feature type="compositionally biased region" description="Low complexity" evidence="11">
    <location>
        <begin position="1039"/>
        <end position="1053"/>
    </location>
</feature>
<dbReference type="PANTHER" id="PTHR43047">
    <property type="entry name" value="TWO-COMPONENT HISTIDINE PROTEIN KINASE"/>
    <property type="match status" value="1"/>
</dbReference>
<evidence type="ECO:0000256" key="12">
    <source>
        <dbReference type="SAM" id="Phobius"/>
    </source>
</evidence>
<dbReference type="PRINTS" id="PR00344">
    <property type="entry name" value="BCTRLSENSOR"/>
</dbReference>
<sequence length="1326" mass="140390">MQPNPSPRRRSRRTLPASAYPGASPPTAVRCAQQPAEADLTEATLTRNESHDNMETVDARRAANTRRFVGCLRRACLGCFAIYACCVVLFLATVTPAPDGWDAQATLRTFSQMTASCFGTAALLNLLAVAFEDESVLGDGSPSARARVAPFTCIFVINVVSCASHAAIALDLMPRHVMFDGRVFHSARWAEWCALVPLLMVLMHALNFDPNGDEDAPVLDAAAVRSIVAQEASTVLGCACSLWDPPAPVALACLLLSTAAYCHIFVVLGDVLAKAKAAYDEKRDDRKGDRPAKSFSRDVAAAGRRLRLARAALLTVVCAGTWTLFVVVYFSGLFRLVSPLYEGLLYNVVDVVAKCLYAGALGAAHSRALSPEHALRRLLQFEVEATTQRRRFLRYVMHEVRVPLNAVRLGVRAISDYVGYGRGQSPEGDRPSPVHALADGHSDATHDEPPPAFGGGLLEPALRSPAAPTTDADGEIQEVVEVVEASISCMSETLDDVLSFASIEEGRFTLHRKPFAVRDLVDQAVATHAPSARERGVALVTRVDDRLLDAWFDGDARRLGACVSNFVSNALKFTPEDADRPRVAVSVGLSDDEAPRDPAVPVAMVRVSVADDGVGIAPADQRRLFQAFSQIRAGELQQGRGSGLGLAISREIVQLHGGTIGVVSDVGRGSEFYFVIPLPVVDAAPSRTPSATDLSRPPSAGTSRAPGARVPGGAPGAGSGARRRALVVDDVSSNRKLIAFHGAADDGFDLILMDSVMPVMNGADATRAIRAAGCDARHRSGADNEPDDALVAAPDEAEALRPDDELEALYTCTPNALSAPEAALDPDADAYAALNLEDAEKEILRQVARDEVEARLEDCGAEDVALASLYAECRRHEAIERERVSSILRGLRSQGAALREMMDAHRGAVRGCAGLLRPSVARRRAPRSDGAAGLVAWFANAACKQSFKALRDALLEAALELRRAEAGDTGARDEFARPFATFAELDDDPKADAVFRLRPARSVARAAAAARAAEGAGAAALRVADAGASRRGTARGGRRAAPGRARAEPASGPPAVVSAAQYELVLAIGRAAGLPERTRWSFGLCWLHGLLTPHGFERPGLPDEAPRALPRPRPAGRRRRRAFVRLALVCRQFRDVSRGSGPRALAAAAGGVLVVEAARPRGAATTTTTRALRWARARATRGASLAATLRWVARGGPESLTFSSARPGPSRSLGAVLRLLTTLAVVRARGFDDGAAAAVAAGCEVLSSVRLDGTRVGDAGVAALRRGAAVDAGTPSGRRAARRRTSATSASRPSRASARRGRRAAPRRRCPRSSRSWSGGATPAGA</sequence>
<feature type="domain" description="Histidine kinase" evidence="13">
    <location>
        <begin position="395"/>
        <end position="680"/>
    </location>
</feature>
<dbReference type="Gene3D" id="1.10.287.130">
    <property type="match status" value="1"/>
</dbReference>
<accession>A0ABR1FMU0</accession>
<feature type="region of interest" description="Disordered" evidence="11">
    <location>
        <begin position="422"/>
        <end position="474"/>
    </location>
</feature>
<dbReference type="InterPro" id="IPR005467">
    <property type="entry name" value="His_kinase_dom"/>
</dbReference>
<dbReference type="InterPro" id="IPR001425">
    <property type="entry name" value="Arc/bac/fun_rhodopsins"/>
</dbReference>
<feature type="region of interest" description="Disordered" evidence="11">
    <location>
        <begin position="685"/>
        <end position="722"/>
    </location>
</feature>
<feature type="compositionally biased region" description="Basic and acidic residues" evidence="11">
    <location>
        <begin position="427"/>
        <end position="449"/>
    </location>
</feature>
<feature type="transmembrane region" description="Helical" evidence="12">
    <location>
        <begin position="148"/>
        <end position="168"/>
    </location>
</feature>
<evidence type="ECO:0000256" key="9">
    <source>
        <dbReference type="ARBA" id="ARBA00022989"/>
    </source>
</evidence>
<dbReference type="InterPro" id="IPR003594">
    <property type="entry name" value="HATPase_dom"/>
</dbReference>
<dbReference type="SUPFAM" id="SSF52172">
    <property type="entry name" value="CheY-like"/>
    <property type="match status" value="1"/>
</dbReference>
<comment type="similarity">
    <text evidence="3">Belongs to the archaeal/bacterial/fungal opsin family.</text>
</comment>
<dbReference type="InterPro" id="IPR003661">
    <property type="entry name" value="HisK_dim/P_dom"/>
</dbReference>
<reference evidence="14 15" key="1">
    <citation type="submission" date="2024-03" db="EMBL/GenBank/DDBJ databases">
        <title>Aureococcus anophagefferens CCMP1851 and Kratosvirus quantuckense: Draft genome of a second virus-susceptible host strain in the model system.</title>
        <authorList>
            <person name="Chase E."/>
            <person name="Truchon A.R."/>
            <person name="Schepens W."/>
            <person name="Wilhelm S.W."/>
        </authorList>
    </citation>
    <scope>NUCLEOTIDE SEQUENCE [LARGE SCALE GENOMIC DNA]</scope>
    <source>
        <strain evidence="14 15">CCMP1851</strain>
    </source>
</reference>
<evidence type="ECO:0000256" key="10">
    <source>
        <dbReference type="ARBA" id="ARBA00023136"/>
    </source>
</evidence>
<evidence type="ECO:0000256" key="4">
    <source>
        <dbReference type="ARBA" id="ARBA00012438"/>
    </source>
</evidence>
<name>A0ABR1FMU0_AURAN</name>
<dbReference type="Gene3D" id="1.20.1070.10">
    <property type="entry name" value="Rhodopsin 7-helix transmembrane proteins"/>
    <property type="match status" value="1"/>
</dbReference>
<feature type="compositionally biased region" description="Basic residues" evidence="11">
    <location>
        <begin position="1297"/>
        <end position="1312"/>
    </location>
</feature>
<dbReference type="Gene3D" id="3.30.565.10">
    <property type="entry name" value="Histidine kinase-like ATPase, C-terminal domain"/>
    <property type="match status" value="1"/>
</dbReference>
<comment type="catalytic activity">
    <reaction evidence="1">
        <text>ATP + protein L-histidine = ADP + protein N-phospho-L-histidine.</text>
        <dbReference type="EC" id="2.7.13.3"/>
    </reaction>
</comment>
<dbReference type="CDD" id="cd16922">
    <property type="entry name" value="HATPase_EvgS-ArcB-TorS-like"/>
    <property type="match status" value="1"/>
</dbReference>
<keyword evidence="10 12" id="KW-0472">Membrane</keyword>
<evidence type="ECO:0000256" key="11">
    <source>
        <dbReference type="SAM" id="MobiDB-lite"/>
    </source>
</evidence>
<evidence type="ECO:0000256" key="5">
    <source>
        <dbReference type="ARBA" id="ARBA00022553"/>
    </source>
</evidence>